<name>A0A060E169_9PROT</name>
<organism evidence="1 2">
    <name type="scientific">Azospirillum argentinense</name>
    <dbReference type="NCBI Taxonomy" id="2970906"/>
    <lineage>
        <taxon>Bacteria</taxon>
        <taxon>Pseudomonadati</taxon>
        <taxon>Pseudomonadota</taxon>
        <taxon>Alphaproteobacteria</taxon>
        <taxon>Rhodospirillales</taxon>
        <taxon>Azospirillaceae</taxon>
        <taxon>Azospirillum</taxon>
    </lineage>
</organism>
<proteinExistence type="predicted"/>
<dbReference type="Proteomes" id="UP000027186">
    <property type="component" value="Plasmid AbAZ39_p5"/>
</dbReference>
<geneLocation type="plasmid" evidence="1 2">
    <name>AbAZ39_p5</name>
</geneLocation>
<gene>
    <name evidence="1" type="ORF">ABAZ39_33385</name>
</gene>
<evidence type="ECO:0000313" key="1">
    <source>
        <dbReference type="EMBL" id="AIB16729.1"/>
    </source>
</evidence>
<dbReference type="InterPro" id="IPR007739">
    <property type="entry name" value="RgpF"/>
</dbReference>
<dbReference type="AlphaFoldDB" id="A0A060E169"/>
<sequence>MVEFLTLIVQRLRAVFMWLLKQNRLLFAYIAHALSFLRKESYVRERWDGKVPFADARRVAVFVHYDRKGVVHDFARHYLRQLADSGFAIIFVSNAPTLGASEVAWLQRHCALILRRANIGYDFGAYKEGIAAIPDLAALDTLLLANDSVYGPLHHIAGVLERMEPETADVWGASDCWEFSFHLQSYFLVFHKPALQSPAFAGFWNKLRYVQSKTWIIMKYEVGLTRAMRQAGLRCRAAFPYRDAAAALIEAVVERDILSEGIDPVRKNFIQQVFRTINAGRPLNSTHFFWDYMIAQMDFPFLKRELLQKNPARIPLLTYWERVVKQSTDYDTDLILRHLELSLKNRSV</sequence>
<dbReference type="Pfam" id="PF05045">
    <property type="entry name" value="RgpF"/>
    <property type="match status" value="1"/>
</dbReference>
<accession>A0A060E169</accession>
<protein>
    <recommendedName>
        <fullName evidence="3">Polysaccharide biosynthesis-like protein</fullName>
    </recommendedName>
</protein>
<dbReference type="RefSeq" id="WP_040138531.1">
    <property type="nucleotide sequence ID" value="NZ_CP007798.1"/>
</dbReference>
<evidence type="ECO:0008006" key="3">
    <source>
        <dbReference type="Google" id="ProtNLM"/>
    </source>
</evidence>
<dbReference type="KEGG" id="abq:ABAZ39_33385"/>
<reference evidence="1 2" key="1">
    <citation type="journal article" date="2014" name="Genome Announc.">
        <title>Complete Genome Sequence of the Model Rhizosphere Strain Azospirillum brasilense Az39, Successfully Applied in Agriculture.</title>
        <authorList>
            <person name="Rivera D."/>
            <person name="Revale S."/>
            <person name="Molina R."/>
            <person name="Gualpa J."/>
            <person name="Puente M."/>
            <person name="Maroniche G."/>
            <person name="Paris G."/>
            <person name="Baker D."/>
            <person name="Clavijo B."/>
            <person name="McLay K."/>
            <person name="Spaepen S."/>
            <person name="Perticari A."/>
            <person name="Vazquez M."/>
            <person name="Wisniewski-Dye F."/>
            <person name="Watkins C."/>
            <person name="Martinez-Abarca F."/>
            <person name="Vanderleyden J."/>
            <person name="Cassan F."/>
        </authorList>
    </citation>
    <scope>NUCLEOTIDE SEQUENCE [LARGE SCALE GENOMIC DNA]</scope>
    <source>
        <strain evidence="1 2">Az39</strain>
        <plasmid evidence="1">AbAZ39_p5</plasmid>
    </source>
</reference>
<keyword evidence="1" id="KW-0614">Plasmid</keyword>
<dbReference type="EMBL" id="CP007798">
    <property type="protein sequence ID" value="AIB16729.1"/>
    <property type="molecule type" value="Genomic_DNA"/>
</dbReference>
<evidence type="ECO:0000313" key="2">
    <source>
        <dbReference type="Proteomes" id="UP000027186"/>
    </source>
</evidence>